<dbReference type="PANTHER" id="PTHR45453">
    <property type="entry name" value="PHOSPHATE REGULON SENSOR PROTEIN PHOR"/>
    <property type="match status" value="1"/>
</dbReference>
<feature type="transmembrane region" description="Helical" evidence="8">
    <location>
        <begin position="25"/>
        <end position="47"/>
    </location>
</feature>
<dbReference type="PRINTS" id="PR00344">
    <property type="entry name" value="BCTRLSENSOR"/>
</dbReference>
<evidence type="ECO:0000256" key="8">
    <source>
        <dbReference type="SAM" id="Phobius"/>
    </source>
</evidence>
<keyword evidence="8" id="KW-0812">Transmembrane</keyword>
<dbReference type="AlphaFoldDB" id="A0A0B7MJF8"/>
<dbReference type="InterPro" id="IPR036890">
    <property type="entry name" value="HATPase_C_sf"/>
</dbReference>
<evidence type="ECO:0000256" key="4">
    <source>
        <dbReference type="ARBA" id="ARBA00022553"/>
    </source>
</evidence>
<reference evidence="11" key="1">
    <citation type="submission" date="2015-01" db="EMBL/GenBank/DDBJ databases">
        <authorList>
            <person name="Manzoor Shahid"/>
            <person name="Zubair Saima"/>
        </authorList>
    </citation>
    <scope>NUCLEOTIDE SEQUENCE [LARGE SCALE GENOMIC DNA]</scope>
    <source>
        <strain evidence="11">Sp3</strain>
    </source>
</reference>
<sequence>MKLIALLAGLTAALGAYLNHSSVGITKWVGLALLLTGVAALMLCFCVSRKQKKTICELHEQLTDFLEGRDETPKFSTSDNTFSLLENNVVELENRLLLEHNNRQQEMQKNADFIADISHQLKTPLAALRLYCEMDNDYNSSAHTPKQLVLIERMEHLISSLLRLEKLRANIYEMNFALHDFSELAKQVWEELQPLYPEKAFCVTGKVTMRCDAYWMGEALKNILVNSCRHTPPNGRIQVSLAAADSSITITVEDDGKGIPEEELPKLFHRFYRSSRTQKGGAGIGLAITRTIVERHHGTIFAENTAQGLKITLCFPKLDGILAIG</sequence>
<evidence type="ECO:0000313" key="10">
    <source>
        <dbReference type="EMBL" id="CEO87752.1"/>
    </source>
</evidence>
<dbReference type="SUPFAM" id="SSF47384">
    <property type="entry name" value="Homodimeric domain of signal transducing histidine kinase"/>
    <property type="match status" value="1"/>
</dbReference>
<dbReference type="SMART" id="SM00388">
    <property type="entry name" value="HisKA"/>
    <property type="match status" value="1"/>
</dbReference>
<dbReference type="RefSeq" id="WP_044664058.1">
    <property type="nucleotide sequence ID" value="NZ_CDRZ01000027.1"/>
</dbReference>
<evidence type="ECO:0000256" key="5">
    <source>
        <dbReference type="ARBA" id="ARBA00022679"/>
    </source>
</evidence>
<evidence type="ECO:0000256" key="7">
    <source>
        <dbReference type="ARBA" id="ARBA00023012"/>
    </source>
</evidence>
<protein>
    <recommendedName>
        <fullName evidence="3">histidine kinase</fullName>
        <ecNumber evidence="3">2.7.13.3</ecNumber>
    </recommendedName>
</protein>
<dbReference type="InterPro" id="IPR005467">
    <property type="entry name" value="His_kinase_dom"/>
</dbReference>
<dbReference type="SMART" id="SM00387">
    <property type="entry name" value="HATPase_c"/>
    <property type="match status" value="1"/>
</dbReference>
<keyword evidence="11" id="KW-1185">Reference proteome</keyword>
<dbReference type="SUPFAM" id="SSF55874">
    <property type="entry name" value="ATPase domain of HSP90 chaperone/DNA topoisomerase II/histidine kinase"/>
    <property type="match status" value="1"/>
</dbReference>
<accession>A0A0B7MJF8</accession>
<dbReference type="GO" id="GO:0000155">
    <property type="term" value="F:phosphorelay sensor kinase activity"/>
    <property type="evidence" value="ECO:0007669"/>
    <property type="project" value="InterPro"/>
</dbReference>
<dbReference type="CDD" id="cd00075">
    <property type="entry name" value="HATPase"/>
    <property type="match status" value="1"/>
</dbReference>
<comment type="subcellular location">
    <subcellularLocation>
        <location evidence="2">Membrane</location>
    </subcellularLocation>
</comment>
<dbReference type="InterPro" id="IPR003661">
    <property type="entry name" value="HisK_dim/P_dom"/>
</dbReference>
<evidence type="ECO:0000256" key="1">
    <source>
        <dbReference type="ARBA" id="ARBA00000085"/>
    </source>
</evidence>
<dbReference type="OrthoDB" id="9796330at2"/>
<keyword evidence="6 10" id="KW-0418">Kinase</keyword>
<dbReference type="PANTHER" id="PTHR45453:SF1">
    <property type="entry name" value="PHOSPHATE REGULON SENSOR PROTEIN PHOR"/>
    <property type="match status" value="1"/>
</dbReference>
<evidence type="ECO:0000256" key="2">
    <source>
        <dbReference type="ARBA" id="ARBA00004370"/>
    </source>
</evidence>
<dbReference type="PROSITE" id="PS50109">
    <property type="entry name" value="HIS_KIN"/>
    <property type="match status" value="1"/>
</dbReference>
<dbReference type="Gene3D" id="1.10.287.130">
    <property type="match status" value="1"/>
</dbReference>
<dbReference type="GO" id="GO:0016036">
    <property type="term" value="P:cellular response to phosphate starvation"/>
    <property type="evidence" value="ECO:0007669"/>
    <property type="project" value="TreeGrafter"/>
</dbReference>
<evidence type="ECO:0000259" key="9">
    <source>
        <dbReference type="PROSITE" id="PS50109"/>
    </source>
</evidence>
<dbReference type="EC" id="2.7.13.3" evidence="3"/>
<evidence type="ECO:0000313" key="11">
    <source>
        <dbReference type="Proteomes" id="UP000046155"/>
    </source>
</evidence>
<evidence type="ECO:0000256" key="3">
    <source>
        <dbReference type="ARBA" id="ARBA00012438"/>
    </source>
</evidence>
<dbReference type="Pfam" id="PF02518">
    <property type="entry name" value="HATPase_c"/>
    <property type="match status" value="1"/>
</dbReference>
<dbReference type="GO" id="GO:0005886">
    <property type="term" value="C:plasma membrane"/>
    <property type="evidence" value="ECO:0007669"/>
    <property type="project" value="TreeGrafter"/>
</dbReference>
<dbReference type="InterPro" id="IPR003594">
    <property type="entry name" value="HATPase_dom"/>
</dbReference>
<gene>
    <name evidence="10" type="ORF">SSCH_1220005</name>
</gene>
<dbReference type="GO" id="GO:0004721">
    <property type="term" value="F:phosphoprotein phosphatase activity"/>
    <property type="evidence" value="ECO:0007669"/>
    <property type="project" value="TreeGrafter"/>
</dbReference>
<dbReference type="Proteomes" id="UP000046155">
    <property type="component" value="Unassembled WGS sequence"/>
</dbReference>
<dbReference type="Pfam" id="PF00512">
    <property type="entry name" value="HisKA"/>
    <property type="match status" value="1"/>
</dbReference>
<proteinExistence type="predicted"/>
<keyword evidence="7" id="KW-0902">Two-component regulatory system</keyword>
<dbReference type="Gene3D" id="3.30.565.10">
    <property type="entry name" value="Histidine kinase-like ATPase, C-terminal domain"/>
    <property type="match status" value="1"/>
</dbReference>
<dbReference type="InterPro" id="IPR050351">
    <property type="entry name" value="BphY/WalK/GraS-like"/>
</dbReference>
<keyword evidence="5 10" id="KW-0808">Transferase</keyword>
<evidence type="ECO:0000256" key="6">
    <source>
        <dbReference type="ARBA" id="ARBA00022777"/>
    </source>
</evidence>
<feature type="domain" description="Histidine kinase" evidence="9">
    <location>
        <begin position="116"/>
        <end position="319"/>
    </location>
</feature>
<dbReference type="InterPro" id="IPR004358">
    <property type="entry name" value="Sig_transdc_His_kin-like_C"/>
</dbReference>
<name>A0A0B7MJF8_9FIRM</name>
<comment type="catalytic activity">
    <reaction evidence="1">
        <text>ATP + protein L-histidine = ADP + protein N-phospho-L-histidine.</text>
        <dbReference type="EC" id="2.7.13.3"/>
    </reaction>
</comment>
<keyword evidence="8" id="KW-1133">Transmembrane helix</keyword>
<dbReference type="InterPro" id="IPR036097">
    <property type="entry name" value="HisK_dim/P_sf"/>
</dbReference>
<keyword evidence="8" id="KW-0472">Membrane</keyword>
<keyword evidence="4" id="KW-0597">Phosphoprotein</keyword>
<dbReference type="EMBL" id="CDRZ01000027">
    <property type="protein sequence ID" value="CEO87752.1"/>
    <property type="molecule type" value="Genomic_DNA"/>
</dbReference>
<organism evidence="10 11">
    <name type="scientific">Syntrophaceticus schinkii</name>
    <dbReference type="NCBI Taxonomy" id="499207"/>
    <lineage>
        <taxon>Bacteria</taxon>
        <taxon>Bacillati</taxon>
        <taxon>Bacillota</taxon>
        <taxon>Clostridia</taxon>
        <taxon>Thermoanaerobacterales</taxon>
        <taxon>Thermoanaerobacterales Family III. Incertae Sedis</taxon>
        <taxon>Syntrophaceticus</taxon>
    </lineage>
</organism>
<dbReference type="CDD" id="cd00082">
    <property type="entry name" value="HisKA"/>
    <property type="match status" value="1"/>
</dbReference>